<dbReference type="RefSeq" id="WP_223610749.1">
    <property type="nucleotide sequence ID" value="NZ_CBCYJT010000039.1"/>
</dbReference>
<proteinExistence type="predicted"/>
<keyword evidence="1" id="KW-0472">Membrane</keyword>
<feature type="transmembrane region" description="Helical" evidence="1">
    <location>
        <begin position="89"/>
        <end position="110"/>
    </location>
</feature>
<keyword evidence="3" id="KW-1185">Reference proteome</keyword>
<feature type="transmembrane region" description="Helical" evidence="1">
    <location>
        <begin position="125"/>
        <end position="146"/>
    </location>
</feature>
<protein>
    <submittedName>
        <fullName evidence="2">YcxB family protein</fullName>
    </submittedName>
</protein>
<reference evidence="2 3" key="1">
    <citation type="submission" date="2024-01" db="EMBL/GenBank/DDBJ databases">
        <title>Comparative Genomics of Leclercia adecarboxylata Strains Isolated from Several Sources.</title>
        <authorList>
            <person name="Yescas-Zazueta V."/>
            <person name="Balbuena-Alonso M.G."/>
            <person name="Valencia D."/>
            <person name="Mendez-Pfeiffer P.A."/>
            <person name="Ballesteros-Monrreal M.G."/>
            <person name="Rocha-Gracia R.D.C."/>
            <person name="Barrios-Villa E."/>
        </authorList>
    </citation>
    <scope>NUCLEOTIDE SEQUENCE [LARGE SCALE GENOMIC DNA]</scope>
    <source>
        <strain evidence="2 3">33MEM</strain>
    </source>
</reference>
<comment type="caution">
    <text evidence="2">The sequence shown here is derived from an EMBL/GenBank/DDBJ whole genome shotgun (WGS) entry which is preliminary data.</text>
</comment>
<dbReference type="Proteomes" id="UP001357437">
    <property type="component" value="Unassembled WGS sequence"/>
</dbReference>
<sequence>MVDIRLVTGRGESAPQGFFVVTSQPPVNMLESAKHQAQISKREKMVRKNRIVVDYSLSILERTKASKLINDHKKEYLKPYGYLSLIQKAAVSVLGVAALFTLITLLMLSLKTAPDAAFFARTRNFSIALLVLFGVALALFKLYDVLMNNIMKKHQRVEQEDPETLQKVKLNRFFIENITNTASGKIYWKNVKDSYRKGGFIFIHMMNDNCVVIPERVFASASEAAEVFDFINEQIAQNK</sequence>
<name>A0ABU6I9D8_9ENTR</name>
<gene>
    <name evidence="2" type="ORF">VOF76_18780</name>
</gene>
<evidence type="ECO:0000256" key="1">
    <source>
        <dbReference type="SAM" id="Phobius"/>
    </source>
</evidence>
<keyword evidence="1" id="KW-1133">Transmembrane helix</keyword>
<dbReference type="EMBL" id="JAYMCU010000040">
    <property type="protein sequence ID" value="MEC3938209.1"/>
    <property type="molecule type" value="Genomic_DNA"/>
</dbReference>
<evidence type="ECO:0000313" key="2">
    <source>
        <dbReference type="EMBL" id="MEC3938209.1"/>
    </source>
</evidence>
<evidence type="ECO:0000313" key="3">
    <source>
        <dbReference type="Proteomes" id="UP001357437"/>
    </source>
</evidence>
<keyword evidence="1" id="KW-0812">Transmembrane</keyword>
<accession>A0ABU6I9D8</accession>
<organism evidence="2 3">
    <name type="scientific">Leclercia adecarboxylata</name>
    <dbReference type="NCBI Taxonomy" id="83655"/>
    <lineage>
        <taxon>Bacteria</taxon>
        <taxon>Pseudomonadati</taxon>
        <taxon>Pseudomonadota</taxon>
        <taxon>Gammaproteobacteria</taxon>
        <taxon>Enterobacterales</taxon>
        <taxon>Enterobacteriaceae</taxon>
        <taxon>Leclercia</taxon>
    </lineage>
</organism>